<dbReference type="Proteomes" id="UP000574276">
    <property type="component" value="Unassembled WGS sequence"/>
</dbReference>
<accession>A0A839K2S9</accession>
<evidence type="ECO:0000313" key="8">
    <source>
        <dbReference type="Proteomes" id="UP000574276"/>
    </source>
</evidence>
<dbReference type="InterPro" id="IPR003660">
    <property type="entry name" value="HAMP_dom"/>
</dbReference>
<dbReference type="PROSITE" id="PS50111">
    <property type="entry name" value="CHEMOTAXIS_TRANSDUC_2"/>
    <property type="match status" value="1"/>
</dbReference>
<organism evidence="7 8">
    <name type="scientific">Variimorphobacter saccharofermentans</name>
    <dbReference type="NCBI Taxonomy" id="2755051"/>
    <lineage>
        <taxon>Bacteria</taxon>
        <taxon>Bacillati</taxon>
        <taxon>Bacillota</taxon>
        <taxon>Clostridia</taxon>
        <taxon>Lachnospirales</taxon>
        <taxon>Lachnospiraceae</taxon>
        <taxon>Variimorphobacter</taxon>
    </lineage>
</organism>
<feature type="domain" description="Methyl-accepting transducer" evidence="5">
    <location>
        <begin position="422"/>
        <end position="679"/>
    </location>
</feature>
<keyword evidence="4" id="KW-0812">Transmembrane</keyword>
<keyword evidence="1 3" id="KW-0807">Transducer</keyword>
<keyword evidence="4" id="KW-0472">Membrane</keyword>
<gene>
    <name evidence="7" type="ORF">H0486_13685</name>
</gene>
<reference evidence="7 8" key="1">
    <citation type="submission" date="2020-07" db="EMBL/GenBank/DDBJ databases">
        <title>Characterization and genome sequencing of isolate MD1, a novel member within the family Lachnospiraceae.</title>
        <authorList>
            <person name="Rettenmaier R."/>
            <person name="Di Bello L."/>
            <person name="Zinser C."/>
            <person name="Scheitz K."/>
            <person name="Liebl W."/>
            <person name="Zverlov V."/>
        </authorList>
    </citation>
    <scope>NUCLEOTIDE SEQUENCE [LARGE SCALE GENOMIC DNA]</scope>
    <source>
        <strain evidence="7 8">MD1</strain>
    </source>
</reference>
<feature type="transmembrane region" description="Helical" evidence="4">
    <location>
        <begin position="33"/>
        <end position="54"/>
    </location>
</feature>
<dbReference type="RefSeq" id="WP_228353538.1">
    <property type="nucleotide sequence ID" value="NZ_JACEGA010000001.1"/>
</dbReference>
<sequence>MLKINTKNLFSKKYSKNEERKARHKGKTKRIRTVLFIAFAIPLMLIITLGTSAYQITSKAMVSKYEESTDSTMATMTLYLNSVFDNVKSRMAELVINENLNEYYNRYGKEFTLQSRDYYNSARDNFIALKSSLVYISDYSVFGEIGEAITSHDKTLPKSLYEDFKDKDEAKVFTESGNRKAWIGRHPYLDSITVSSDDRYAFSYVVKLQKNNGFIVIDIDKNFMEEVLNTMTFGNNSIKALVTGDGRIIAVQEKHHEDGKIDSKSWEPNNDFSTAIQSTLDAKEIGSTSITYQGEKWLLEYSPIGSTGIMLYSLIPSDVIMKDVNQVRNLTVIVIIFGLIIVGVIGIKLSSDISNELLTTCNSLTTVSQGDLRVEFKTKRKDEFHMLNISMNDMISNIRNLISGMKMFTDRVKNSAEGVVEVTSQVHNTMNNVSKSVDGILEGVIIQAGDTEQCANKMSDLSNSLNAIYENSQQMNETADKTLQTISTGQIMVEELNNKTQDTVSVTENLISEIMQVQKKTDNIREIIQYINNIADNTNLLSLNASIEAARAGEYGRGFAVVAEEIRKLADQSKQFSNQISIIIEDIGNVIKKTVTSAEKTGEHMLVQVSSLEDTNKVFNSINDQVSSLVGSLKLMQGSMTEMILSKENILDDICNTSSVSEESAAVSQESGDMIKKQLMSIALLTDEADRLKVEVKKLEESMCHFVIE</sequence>
<dbReference type="PROSITE" id="PS50885">
    <property type="entry name" value="HAMP"/>
    <property type="match status" value="1"/>
</dbReference>
<evidence type="ECO:0000256" key="4">
    <source>
        <dbReference type="SAM" id="Phobius"/>
    </source>
</evidence>
<proteinExistence type="inferred from homology"/>
<dbReference type="EMBL" id="JACEGA010000001">
    <property type="protein sequence ID" value="MBB2183926.1"/>
    <property type="molecule type" value="Genomic_DNA"/>
</dbReference>
<dbReference type="Pfam" id="PF00015">
    <property type="entry name" value="MCPsignal"/>
    <property type="match status" value="1"/>
</dbReference>
<dbReference type="GO" id="GO:0007165">
    <property type="term" value="P:signal transduction"/>
    <property type="evidence" value="ECO:0007669"/>
    <property type="project" value="UniProtKB-KW"/>
</dbReference>
<name>A0A839K2S9_9FIRM</name>
<evidence type="ECO:0000256" key="2">
    <source>
        <dbReference type="ARBA" id="ARBA00029447"/>
    </source>
</evidence>
<evidence type="ECO:0000256" key="1">
    <source>
        <dbReference type="ARBA" id="ARBA00023224"/>
    </source>
</evidence>
<dbReference type="InterPro" id="IPR004089">
    <property type="entry name" value="MCPsignal_dom"/>
</dbReference>
<dbReference type="AlphaFoldDB" id="A0A839K2S9"/>
<evidence type="ECO:0000256" key="3">
    <source>
        <dbReference type="PROSITE-ProRule" id="PRU00284"/>
    </source>
</evidence>
<dbReference type="PANTHER" id="PTHR32089">
    <property type="entry name" value="METHYL-ACCEPTING CHEMOTAXIS PROTEIN MCPB"/>
    <property type="match status" value="1"/>
</dbReference>
<dbReference type="PANTHER" id="PTHR32089:SF112">
    <property type="entry name" value="LYSOZYME-LIKE PROTEIN-RELATED"/>
    <property type="match status" value="1"/>
</dbReference>
<evidence type="ECO:0000259" key="6">
    <source>
        <dbReference type="PROSITE" id="PS50885"/>
    </source>
</evidence>
<dbReference type="GO" id="GO:0016020">
    <property type="term" value="C:membrane"/>
    <property type="evidence" value="ECO:0007669"/>
    <property type="project" value="InterPro"/>
</dbReference>
<comment type="similarity">
    <text evidence="2">Belongs to the methyl-accepting chemotaxis (MCP) protein family.</text>
</comment>
<comment type="caution">
    <text evidence="7">The sequence shown here is derived from an EMBL/GenBank/DDBJ whole genome shotgun (WGS) entry which is preliminary data.</text>
</comment>
<keyword evidence="8" id="KW-1185">Reference proteome</keyword>
<feature type="domain" description="HAMP" evidence="6">
    <location>
        <begin position="362"/>
        <end position="403"/>
    </location>
</feature>
<evidence type="ECO:0000259" key="5">
    <source>
        <dbReference type="PROSITE" id="PS50111"/>
    </source>
</evidence>
<evidence type="ECO:0000313" key="7">
    <source>
        <dbReference type="EMBL" id="MBB2183926.1"/>
    </source>
</evidence>
<dbReference type="Gene3D" id="3.30.450.20">
    <property type="entry name" value="PAS domain"/>
    <property type="match status" value="1"/>
</dbReference>
<keyword evidence="4" id="KW-1133">Transmembrane helix</keyword>
<dbReference type="SMART" id="SM00283">
    <property type="entry name" value="MA"/>
    <property type="match status" value="1"/>
</dbReference>
<protein>
    <submittedName>
        <fullName evidence="7">Methyl-accepting chemotaxis protein</fullName>
    </submittedName>
</protein>
<dbReference type="Gene3D" id="1.10.287.950">
    <property type="entry name" value="Methyl-accepting chemotaxis protein"/>
    <property type="match status" value="1"/>
</dbReference>
<dbReference type="SUPFAM" id="SSF58104">
    <property type="entry name" value="Methyl-accepting chemotaxis protein (MCP) signaling domain"/>
    <property type="match status" value="1"/>
</dbReference>